<keyword evidence="3" id="KW-1185">Reference proteome</keyword>
<dbReference type="Pfam" id="PF07463">
    <property type="entry name" value="NUMOD4"/>
    <property type="match status" value="1"/>
</dbReference>
<dbReference type="InterPro" id="IPR044925">
    <property type="entry name" value="His-Me_finger_sf"/>
</dbReference>
<dbReference type="GO" id="GO:0016788">
    <property type="term" value="F:hydrolase activity, acting on ester bonds"/>
    <property type="evidence" value="ECO:0007669"/>
    <property type="project" value="InterPro"/>
</dbReference>
<dbReference type="Gene3D" id="3.90.75.20">
    <property type="match status" value="1"/>
</dbReference>
<feature type="domain" description="NUMOD4" evidence="1">
    <location>
        <begin position="11"/>
        <end position="61"/>
    </location>
</feature>
<accession>A0AAE7XW25</accession>
<sequence>MSKQLSSYIAKDIKGYEGIYAITTCGKVYSHSRVAKNGRLFKGRLLKPTPNTWGYLQIGLSDASGNRTTRTIHTLVADAFLPNHNNLPEVNHIDEDKLNNHLDNLERCTCQYNSEYTNAKTYKLLSPEGEVLTIYNLATFSDDHGLDKGAIYKVASGARKSHKGYRYIGDVINE</sequence>
<dbReference type="InterPro" id="IPR010902">
    <property type="entry name" value="NUMOD4"/>
</dbReference>
<evidence type="ECO:0000313" key="2">
    <source>
        <dbReference type="EMBL" id="QZI86135.1"/>
    </source>
</evidence>
<dbReference type="SUPFAM" id="SSF54060">
    <property type="entry name" value="His-Me finger endonucleases"/>
    <property type="match status" value="1"/>
</dbReference>
<dbReference type="Proteomes" id="UP000828465">
    <property type="component" value="Segment"/>
</dbReference>
<evidence type="ECO:0000313" key="3">
    <source>
        <dbReference type="Proteomes" id="UP000828465"/>
    </source>
</evidence>
<evidence type="ECO:0000259" key="1">
    <source>
        <dbReference type="Pfam" id="PF07463"/>
    </source>
</evidence>
<organism evidence="2 3">
    <name type="scientific">Vibrio phage 15E36.1</name>
    <dbReference type="NCBI Taxonomy" id="2859290"/>
    <lineage>
        <taxon>Viruses</taxon>
        <taxon>Duplodnaviria</taxon>
        <taxon>Heunggongvirae</taxon>
        <taxon>Uroviricota</taxon>
        <taxon>Caudoviricetes</taxon>
        <taxon>Autographivirales</taxon>
        <taxon>Autosignataviridae</taxon>
        <taxon>Colwellvirinae</taxon>
        <taxon>Roscoffvirus</taxon>
        <taxon>Roscoffvirus rv15E36</taxon>
    </lineage>
</organism>
<name>A0AAE7XW25_9CAUD</name>
<reference evidence="2" key="1">
    <citation type="submission" date="2021-03" db="EMBL/GenBank/DDBJ databases">
        <title>Rapid evolution of virus immunity in the wild.</title>
        <authorList>
            <person name="Piel D."/>
            <person name="Bruto M."/>
            <person name="Labreuche Y."/>
            <person name="Blanquart F."/>
            <person name="Chenivesse S."/>
            <person name="Lepanse S."/>
            <person name="James A."/>
            <person name="Garcia Cruz R."/>
            <person name="Dubert J."/>
            <person name="Petton B."/>
            <person name="Lieberman E."/>
            <person name="Wegner M.K."/>
            <person name="Hussain F.A."/>
            <person name="Kauffman K.K."/>
            <person name="Polz M.F."/>
            <person name="Gandon S."/>
            <person name="Bikard D."/>
            <person name="Le Roux F."/>
        </authorList>
    </citation>
    <scope>NUCLEOTIDE SEQUENCE</scope>
</reference>
<protein>
    <submittedName>
        <fullName evidence="2">NUMOD4 motif-containing protein</fullName>
    </submittedName>
</protein>
<gene>
    <name evidence="2" type="ORF">PODOV006v2_p0041</name>
</gene>
<dbReference type="EMBL" id="MW865291">
    <property type="protein sequence ID" value="QZI86135.1"/>
    <property type="molecule type" value="Genomic_DNA"/>
</dbReference>
<proteinExistence type="predicted"/>